<gene>
    <name evidence="1" type="ORF">PIB30_084069</name>
</gene>
<accession>A0ABU6QSH9</accession>
<evidence type="ECO:0000313" key="1">
    <source>
        <dbReference type="EMBL" id="MED6114818.1"/>
    </source>
</evidence>
<sequence>MHDTTFLMEHDLLIYVLMTEGVVNLPRIMRDVMLKFPTENSRHLLPYPIFILKLTAQYQKGVQHKVHRGRLIPPAAQAEQHPPSLQAQPSIAPICQYREFTRAFIDGCYEIPAWAGSPLLQTGPPAEKHADYDPTGILGHDIHRFSAGFFCRGWQ</sequence>
<proteinExistence type="predicted"/>
<name>A0ABU6QSH9_9FABA</name>
<dbReference type="Proteomes" id="UP001341840">
    <property type="component" value="Unassembled WGS sequence"/>
</dbReference>
<evidence type="ECO:0000313" key="2">
    <source>
        <dbReference type="Proteomes" id="UP001341840"/>
    </source>
</evidence>
<dbReference type="EMBL" id="JASCZI010001352">
    <property type="protein sequence ID" value="MED6114818.1"/>
    <property type="molecule type" value="Genomic_DNA"/>
</dbReference>
<protein>
    <submittedName>
        <fullName evidence="1">Uncharacterized protein</fullName>
    </submittedName>
</protein>
<keyword evidence="2" id="KW-1185">Reference proteome</keyword>
<reference evidence="1 2" key="1">
    <citation type="journal article" date="2023" name="Plants (Basel)">
        <title>Bridging the Gap: Combining Genomics and Transcriptomics Approaches to Understand Stylosanthes scabra, an Orphan Legume from the Brazilian Caatinga.</title>
        <authorList>
            <person name="Ferreira-Neto J.R.C."/>
            <person name="da Silva M.D."/>
            <person name="Binneck E."/>
            <person name="de Melo N.F."/>
            <person name="da Silva R.H."/>
            <person name="de Melo A.L.T.M."/>
            <person name="Pandolfi V."/>
            <person name="Bustamante F.O."/>
            <person name="Brasileiro-Vidal A.C."/>
            <person name="Benko-Iseppon A.M."/>
        </authorList>
    </citation>
    <scope>NUCLEOTIDE SEQUENCE [LARGE SCALE GENOMIC DNA]</scope>
    <source>
        <tissue evidence="1">Leaves</tissue>
    </source>
</reference>
<organism evidence="1 2">
    <name type="scientific">Stylosanthes scabra</name>
    <dbReference type="NCBI Taxonomy" id="79078"/>
    <lineage>
        <taxon>Eukaryota</taxon>
        <taxon>Viridiplantae</taxon>
        <taxon>Streptophyta</taxon>
        <taxon>Embryophyta</taxon>
        <taxon>Tracheophyta</taxon>
        <taxon>Spermatophyta</taxon>
        <taxon>Magnoliopsida</taxon>
        <taxon>eudicotyledons</taxon>
        <taxon>Gunneridae</taxon>
        <taxon>Pentapetalae</taxon>
        <taxon>rosids</taxon>
        <taxon>fabids</taxon>
        <taxon>Fabales</taxon>
        <taxon>Fabaceae</taxon>
        <taxon>Papilionoideae</taxon>
        <taxon>50 kb inversion clade</taxon>
        <taxon>dalbergioids sensu lato</taxon>
        <taxon>Dalbergieae</taxon>
        <taxon>Pterocarpus clade</taxon>
        <taxon>Stylosanthes</taxon>
    </lineage>
</organism>
<comment type="caution">
    <text evidence="1">The sequence shown here is derived from an EMBL/GenBank/DDBJ whole genome shotgun (WGS) entry which is preliminary data.</text>
</comment>